<comment type="caution">
    <text evidence="2">The sequence shown here is derived from an EMBL/GenBank/DDBJ whole genome shotgun (WGS) entry which is preliminary data.</text>
</comment>
<accession>A0A9P5UC67</accession>
<dbReference type="EMBL" id="JADNRY010000016">
    <property type="protein sequence ID" value="KAF9073801.1"/>
    <property type="molecule type" value="Genomic_DNA"/>
</dbReference>
<protein>
    <submittedName>
        <fullName evidence="2">Uncharacterized protein</fullName>
    </submittedName>
</protein>
<organism evidence="2 3">
    <name type="scientific">Rhodocollybia butyracea</name>
    <dbReference type="NCBI Taxonomy" id="206335"/>
    <lineage>
        <taxon>Eukaryota</taxon>
        <taxon>Fungi</taxon>
        <taxon>Dikarya</taxon>
        <taxon>Basidiomycota</taxon>
        <taxon>Agaricomycotina</taxon>
        <taxon>Agaricomycetes</taxon>
        <taxon>Agaricomycetidae</taxon>
        <taxon>Agaricales</taxon>
        <taxon>Marasmiineae</taxon>
        <taxon>Omphalotaceae</taxon>
        <taxon>Rhodocollybia</taxon>
    </lineage>
</organism>
<reference evidence="2" key="1">
    <citation type="submission" date="2020-11" db="EMBL/GenBank/DDBJ databases">
        <authorList>
            <consortium name="DOE Joint Genome Institute"/>
            <person name="Ahrendt S."/>
            <person name="Riley R."/>
            <person name="Andreopoulos W."/>
            <person name="Labutti K."/>
            <person name="Pangilinan J."/>
            <person name="Ruiz-Duenas F.J."/>
            <person name="Barrasa J.M."/>
            <person name="Sanchez-Garcia M."/>
            <person name="Camarero S."/>
            <person name="Miyauchi S."/>
            <person name="Serrano A."/>
            <person name="Linde D."/>
            <person name="Babiker R."/>
            <person name="Drula E."/>
            <person name="Ayuso-Fernandez I."/>
            <person name="Pacheco R."/>
            <person name="Padilla G."/>
            <person name="Ferreira P."/>
            <person name="Barriuso J."/>
            <person name="Kellner H."/>
            <person name="Castanera R."/>
            <person name="Alfaro M."/>
            <person name="Ramirez L."/>
            <person name="Pisabarro A.G."/>
            <person name="Kuo A."/>
            <person name="Tritt A."/>
            <person name="Lipzen A."/>
            <person name="He G."/>
            <person name="Yan M."/>
            <person name="Ng V."/>
            <person name="Cullen D."/>
            <person name="Martin F."/>
            <person name="Rosso M.-N."/>
            <person name="Henrissat B."/>
            <person name="Hibbett D."/>
            <person name="Martinez A.T."/>
            <person name="Grigoriev I.V."/>
        </authorList>
    </citation>
    <scope>NUCLEOTIDE SEQUENCE</scope>
    <source>
        <strain evidence="2">AH 40177</strain>
    </source>
</reference>
<dbReference type="AlphaFoldDB" id="A0A9P5UC67"/>
<evidence type="ECO:0000313" key="3">
    <source>
        <dbReference type="Proteomes" id="UP000772434"/>
    </source>
</evidence>
<dbReference type="OrthoDB" id="3106317at2759"/>
<name>A0A9P5UC67_9AGAR</name>
<proteinExistence type="predicted"/>
<evidence type="ECO:0000313" key="2">
    <source>
        <dbReference type="EMBL" id="KAF9073801.1"/>
    </source>
</evidence>
<keyword evidence="3" id="KW-1185">Reference proteome</keyword>
<sequence length="176" mass="20806">MNSRKNMAKHEKQLKSTAASKDYCHRNAEEYNRKAQECMARKHAEQSEAQSKEAKAIQKDYSCVSYICHRDIILDKAQLARQKKHVEQHGAQNEYSPRNVRPCYLLGLRDSTSPQNQHLYEKKVHIWELERKKRKAKAEEEKIQARMEKAWADLDEEQLQDWAQKLDTMEAYKCQA</sequence>
<feature type="region of interest" description="Disordered" evidence="1">
    <location>
        <begin position="1"/>
        <end position="21"/>
    </location>
</feature>
<evidence type="ECO:0000256" key="1">
    <source>
        <dbReference type="SAM" id="MobiDB-lite"/>
    </source>
</evidence>
<gene>
    <name evidence="2" type="ORF">BDP27DRAFT_1416880</name>
</gene>
<dbReference type="Proteomes" id="UP000772434">
    <property type="component" value="Unassembled WGS sequence"/>
</dbReference>